<gene>
    <name evidence="9" type="ORF">Poli38472_006241</name>
</gene>
<evidence type="ECO:0000313" key="10">
    <source>
        <dbReference type="Proteomes" id="UP000794436"/>
    </source>
</evidence>
<evidence type="ECO:0000256" key="1">
    <source>
        <dbReference type="ARBA" id="ARBA00009986"/>
    </source>
</evidence>
<dbReference type="FunFam" id="3.40.309.10:FF:000012">
    <property type="entry name" value="Betaine aldehyde dehydrogenase"/>
    <property type="match status" value="1"/>
</dbReference>
<keyword evidence="10" id="KW-1185">Reference proteome</keyword>
<dbReference type="AlphaFoldDB" id="A0A8K1FSQ1"/>
<evidence type="ECO:0000256" key="3">
    <source>
        <dbReference type="ARBA" id="ARBA00023027"/>
    </source>
</evidence>
<dbReference type="SUPFAM" id="SSF53720">
    <property type="entry name" value="ALDH-like"/>
    <property type="match status" value="1"/>
</dbReference>
<comment type="similarity">
    <text evidence="1 6">Belongs to the aldehyde dehydrogenase family.</text>
</comment>
<sequence length="498" mass="54383">MRTALPQLTELFINGQWVAPVRQQYFDVLNPTTEQVIQRVAQATTEDVDAAVQAASAAFVSWSQTSGHERAQFLRRMADAVEQKTKELAHLETLDAGKTIGESEWDMGDVVSCFRYYATAAEKLDTRQNERVELEAKHCEGFLRYEPVGVVGAVIPWNYPLLMALWKIAPALAAGCTMVLKPSELTPLTALQLAQISVDVKLPPGVLNVITGFGPEAGAPLASHPDVHKVAFTGSVPTGRKIMSAAAADIKKISLELGGKSPAIVFDNHNLDRTVEWVMFGCFGNNGQVCSATSRLLVHEGIANEFLERLVAETKKIKVGNPLEADVRTGPLVSKAQQTKVLGYIQSALDEGATIAGQAMPDSLNQHAAGYFVHPTILTNVQQHMRVWREEIFGPVLSVMTFKTEEEAIRMANDTEFGLAGAVFSANSEQLDRVARSLRVGVVWKNCSQPNFVELPWGGMKKSGIGRELGPFGLDAYLEPKQICSYIADEPLGFYLQS</sequence>
<dbReference type="PROSITE" id="PS00687">
    <property type="entry name" value="ALDEHYDE_DEHYDR_GLU"/>
    <property type="match status" value="1"/>
</dbReference>
<dbReference type="InterPro" id="IPR029510">
    <property type="entry name" value="Ald_DH_CS_GLU"/>
</dbReference>
<evidence type="ECO:0000256" key="2">
    <source>
        <dbReference type="ARBA" id="ARBA00023002"/>
    </source>
</evidence>
<dbReference type="Proteomes" id="UP000794436">
    <property type="component" value="Unassembled WGS sequence"/>
</dbReference>
<organism evidence="9 10">
    <name type="scientific">Pythium oligandrum</name>
    <name type="common">Mycoparasitic fungus</name>
    <dbReference type="NCBI Taxonomy" id="41045"/>
    <lineage>
        <taxon>Eukaryota</taxon>
        <taxon>Sar</taxon>
        <taxon>Stramenopiles</taxon>
        <taxon>Oomycota</taxon>
        <taxon>Peronosporomycetes</taxon>
        <taxon>Pythiales</taxon>
        <taxon>Pythiaceae</taxon>
        <taxon>Pythium</taxon>
    </lineage>
</organism>
<name>A0A8K1FSQ1_PYTOL</name>
<dbReference type="InterPro" id="IPR016161">
    <property type="entry name" value="Ald_DH/histidinol_DH"/>
</dbReference>
<dbReference type="Gene3D" id="3.40.605.10">
    <property type="entry name" value="Aldehyde Dehydrogenase, Chain A, domain 1"/>
    <property type="match status" value="1"/>
</dbReference>
<dbReference type="Pfam" id="PF00171">
    <property type="entry name" value="Aldedh"/>
    <property type="match status" value="1"/>
</dbReference>
<dbReference type="InterPro" id="IPR015590">
    <property type="entry name" value="Aldehyde_DH_dom"/>
</dbReference>
<dbReference type="InterPro" id="IPR016163">
    <property type="entry name" value="Ald_DH_C"/>
</dbReference>
<reference evidence="9" key="1">
    <citation type="submission" date="2019-03" db="EMBL/GenBank/DDBJ databases">
        <title>Long read genome sequence of the mycoparasitic Pythium oligandrum ATCC 38472 isolated from sugarbeet rhizosphere.</title>
        <authorList>
            <person name="Gaulin E."/>
        </authorList>
    </citation>
    <scope>NUCLEOTIDE SEQUENCE</scope>
    <source>
        <strain evidence="9">ATCC 38472_TT</strain>
    </source>
</reference>
<evidence type="ECO:0000313" key="9">
    <source>
        <dbReference type="EMBL" id="TMW68773.1"/>
    </source>
</evidence>
<feature type="domain" description="Aldehyde dehydrogenase" evidence="8">
    <location>
        <begin position="17"/>
        <end position="483"/>
    </location>
</feature>
<dbReference type="PROSITE" id="PS00070">
    <property type="entry name" value="ALDEHYDE_DEHYDR_CYS"/>
    <property type="match status" value="1"/>
</dbReference>
<protein>
    <recommendedName>
        <fullName evidence="8">Aldehyde dehydrogenase domain-containing protein</fullName>
    </recommendedName>
</protein>
<dbReference type="GO" id="GO:0016620">
    <property type="term" value="F:oxidoreductase activity, acting on the aldehyde or oxo group of donors, NAD or NADP as acceptor"/>
    <property type="evidence" value="ECO:0007669"/>
    <property type="project" value="InterPro"/>
</dbReference>
<evidence type="ECO:0000256" key="4">
    <source>
        <dbReference type="ARBA" id="ARBA00037921"/>
    </source>
</evidence>
<dbReference type="InterPro" id="IPR016160">
    <property type="entry name" value="Ald_DH_CS_CYS"/>
</dbReference>
<dbReference type="PANTHER" id="PTHR43860:SF2">
    <property type="entry name" value="BETAINE ALDEHYDE DEHYDROGENASE-RELATED"/>
    <property type="match status" value="1"/>
</dbReference>
<dbReference type="PANTHER" id="PTHR43860">
    <property type="entry name" value="BETAINE ALDEHYDE DEHYDROGENASE"/>
    <property type="match status" value="1"/>
</dbReference>
<accession>A0A8K1FSQ1</accession>
<proteinExistence type="inferred from homology"/>
<keyword evidence="7" id="KW-0175">Coiled coil</keyword>
<keyword evidence="3" id="KW-0520">NAD</keyword>
<dbReference type="OrthoDB" id="310895at2759"/>
<evidence type="ECO:0000256" key="6">
    <source>
        <dbReference type="RuleBase" id="RU003345"/>
    </source>
</evidence>
<dbReference type="FunFam" id="3.40.605.10:FF:000007">
    <property type="entry name" value="NAD/NADP-dependent betaine aldehyde dehydrogenase"/>
    <property type="match status" value="1"/>
</dbReference>
<evidence type="ECO:0000256" key="5">
    <source>
        <dbReference type="PROSITE-ProRule" id="PRU10007"/>
    </source>
</evidence>
<feature type="coiled-coil region" evidence="7">
    <location>
        <begin position="74"/>
        <end position="137"/>
    </location>
</feature>
<dbReference type="InterPro" id="IPR016162">
    <property type="entry name" value="Ald_DH_N"/>
</dbReference>
<dbReference type="EMBL" id="SPLM01000002">
    <property type="protein sequence ID" value="TMW68773.1"/>
    <property type="molecule type" value="Genomic_DNA"/>
</dbReference>
<evidence type="ECO:0000256" key="7">
    <source>
        <dbReference type="SAM" id="Coils"/>
    </source>
</evidence>
<feature type="active site" evidence="5">
    <location>
        <position position="256"/>
    </location>
</feature>
<comment type="pathway">
    <text evidence="4">Amine and polyamine biosynthesis; betaine biosynthesis via choline pathway; betaine from betaine aldehyde: step 1/1.</text>
</comment>
<evidence type="ECO:0000259" key="8">
    <source>
        <dbReference type="Pfam" id="PF00171"/>
    </source>
</evidence>
<comment type="caution">
    <text evidence="9">The sequence shown here is derived from an EMBL/GenBank/DDBJ whole genome shotgun (WGS) entry which is preliminary data.</text>
</comment>
<keyword evidence="2 6" id="KW-0560">Oxidoreductase</keyword>
<dbReference type="CDD" id="cd07110">
    <property type="entry name" value="ALDH_F10_BADH"/>
    <property type="match status" value="1"/>
</dbReference>
<dbReference type="Gene3D" id="3.40.309.10">
    <property type="entry name" value="Aldehyde Dehydrogenase, Chain A, domain 2"/>
    <property type="match status" value="1"/>
</dbReference>